<dbReference type="InterPro" id="IPR019787">
    <property type="entry name" value="Znf_PHD-finger"/>
</dbReference>
<keyword evidence="1" id="KW-0479">Metal-binding</keyword>
<accession>A0A3P7KT50</accession>
<evidence type="ECO:0000259" key="4">
    <source>
        <dbReference type="Pfam" id="PF00628"/>
    </source>
</evidence>
<dbReference type="EMBL" id="UYYB01031936">
    <property type="protein sequence ID" value="VDM73685.1"/>
    <property type="molecule type" value="Genomic_DNA"/>
</dbReference>
<name>A0A3P7KT50_STRVU</name>
<dbReference type="SUPFAM" id="SSF57903">
    <property type="entry name" value="FYVE/PHD zinc finger"/>
    <property type="match status" value="1"/>
</dbReference>
<dbReference type="GO" id="GO:0008270">
    <property type="term" value="F:zinc ion binding"/>
    <property type="evidence" value="ECO:0007669"/>
    <property type="project" value="UniProtKB-KW"/>
</dbReference>
<gene>
    <name evidence="5" type="ORF">SVUK_LOCUS8683</name>
</gene>
<feature type="non-terminal residue" evidence="5">
    <location>
        <position position="1"/>
    </location>
</feature>
<keyword evidence="3" id="KW-0862">Zinc</keyword>
<evidence type="ECO:0000256" key="1">
    <source>
        <dbReference type="ARBA" id="ARBA00022723"/>
    </source>
</evidence>
<dbReference type="Gene3D" id="3.30.40.10">
    <property type="entry name" value="Zinc/RING finger domain, C3HC4 (zinc finger)"/>
    <property type="match status" value="1"/>
</dbReference>
<evidence type="ECO:0000256" key="2">
    <source>
        <dbReference type="ARBA" id="ARBA00022771"/>
    </source>
</evidence>
<dbReference type="AlphaFoldDB" id="A0A3P7KT50"/>
<feature type="domain" description="PHD-type" evidence="4">
    <location>
        <begin position="24"/>
        <end position="56"/>
    </location>
</feature>
<evidence type="ECO:0000313" key="6">
    <source>
        <dbReference type="Proteomes" id="UP000270094"/>
    </source>
</evidence>
<sequence length="117" mass="13601">VGGYDPDAVWPEGKANEKDDAVRCVCGSLEEDGEMTLCDTCNFWLHSECLQDVDQDTNPSFLVRNASVTLSHRKFDLTSFYLNSEVNLWFYVLLLYKYYNVPRQVQEVKAFQMREFP</sequence>
<protein>
    <recommendedName>
        <fullName evidence="4">PHD-type domain-containing protein</fullName>
    </recommendedName>
</protein>
<evidence type="ECO:0000256" key="3">
    <source>
        <dbReference type="ARBA" id="ARBA00022833"/>
    </source>
</evidence>
<proteinExistence type="predicted"/>
<keyword evidence="2" id="KW-0863">Zinc-finger</keyword>
<dbReference type="OrthoDB" id="422362at2759"/>
<dbReference type="Proteomes" id="UP000270094">
    <property type="component" value="Unassembled WGS sequence"/>
</dbReference>
<evidence type="ECO:0000313" key="5">
    <source>
        <dbReference type="EMBL" id="VDM73685.1"/>
    </source>
</evidence>
<organism evidence="5 6">
    <name type="scientific">Strongylus vulgaris</name>
    <name type="common">Blood worm</name>
    <dbReference type="NCBI Taxonomy" id="40348"/>
    <lineage>
        <taxon>Eukaryota</taxon>
        <taxon>Metazoa</taxon>
        <taxon>Ecdysozoa</taxon>
        <taxon>Nematoda</taxon>
        <taxon>Chromadorea</taxon>
        <taxon>Rhabditida</taxon>
        <taxon>Rhabditina</taxon>
        <taxon>Rhabditomorpha</taxon>
        <taxon>Strongyloidea</taxon>
        <taxon>Strongylidae</taxon>
        <taxon>Strongylus</taxon>
    </lineage>
</organism>
<dbReference type="Pfam" id="PF00628">
    <property type="entry name" value="PHD"/>
    <property type="match status" value="1"/>
</dbReference>
<reference evidence="5 6" key="1">
    <citation type="submission" date="2018-11" db="EMBL/GenBank/DDBJ databases">
        <authorList>
            <consortium name="Pathogen Informatics"/>
        </authorList>
    </citation>
    <scope>NUCLEOTIDE SEQUENCE [LARGE SCALE GENOMIC DNA]</scope>
</reference>
<dbReference type="InterPro" id="IPR011011">
    <property type="entry name" value="Znf_FYVE_PHD"/>
</dbReference>
<keyword evidence="6" id="KW-1185">Reference proteome</keyword>
<dbReference type="InterPro" id="IPR013083">
    <property type="entry name" value="Znf_RING/FYVE/PHD"/>
</dbReference>